<accession>A0AAV9Z2F1</accession>
<reference evidence="2 3" key="1">
    <citation type="journal article" date="2024" name="J Genomics">
        <title>Draft genome sequencing and assembly of Favolaschia claudopus CIRM-BRFM 2984 isolated from oak limbs.</title>
        <authorList>
            <person name="Navarro D."/>
            <person name="Drula E."/>
            <person name="Chaduli D."/>
            <person name="Cazenave R."/>
            <person name="Ahrendt S."/>
            <person name="Wang J."/>
            <person name="Lipzen A."/>
            <person name="Daum C."/>
            <person name="Barry K."/>
            <person name="Grigoriev I.V."/>
            <person name="Favel A."/>
            <person name="Rosso M.N."/>
            <person name="Martin F."/>
        </authorList>
    </citation>
    <scope>NUCLEOTIDE SEQUENCE [LARGE SCALE GENOMIC DNA]</scope>
    <source>
        <strain evidence="2 3">CIRM-BRFM 2984</strain>
    </source>
</reference>
<organism evidence="2 3">
    <name type="scientific">Favolaschia claudopus</name>
    <dbReference type="NCBI Taxonomy" id="2862362"/>
    <lineage>
        <taxon>Eukaryota</taxon>
        <taxon>Fungi</taxon>
        <taxon>Dikarya</taxon>
        <taxon>Basidiomycota</taxon>
        <taxon>Agaricomycotina</taxon>
        <taxon>Agaricomycetes</taxon>
        <taxon>Agaricomycetidae</taxon>
        <taxon>Agaricales</taxon>
        <taxon>Marasmiineae</taxon>
        <taxon>Mycenaceae</taxon>
        <taxon>Favolaschia</taxon>
    </lineage>
</organism>
<feature type="compositionally biased region" description="Low complexity" evidence="1">
    <location>
        <begin position="505"/>
        <end position="523"/>
    </location>
</feature>
<feature type="region of interest" description="Disordered" evidence="1">
    <location>
        <begin position="505"/>
        <end position="568"/>
    </location>
</feature>
<evidence type="ECO:0000313" key="2">
    <source>
        <dbReference type="EMBL" id="KAK6969050.1"/>
    </source>
</evidence>
<feature type="region of interest" description="Disordered" evidence="1">
    <location>
        <begin position="580"/>
        <end position="610"/>
    </location>
</feature>
<feature type="compositionally biased region" description="Polar residues" evidence="1">
    <location>
        <begin position="599"/>
        <end position="610"/>
    </location>
</feature>
<evidence type="ECO:0000313" key="3">
    <source>
        <dbReference type="Proteomes" id="UP001362999"/>
    </source>
</evidence>
<feature type="compositionally biased region" description="Pro residues" evidence="1">
    <location>
        <begin position="469"/>
        <end position="482"/>
    </location>
</feature>
<dbReference type="Proteomes" id="UP001362999">
    <property type="component" value="Unassembled WGS sequence"/>
</dbReference>
<proteinExistence type="predicted"/>
<evidence type="ECO:0000256" key="1">
    <source>
        <dbReference type="SAM" id="MobiDB-lite"/>
    </source>
</evidence>
<name>A0AAV9Z2F1_9AGAR</name>
<feature type="region of interest" description="Disordered" evidence="1">
    <location>
        <begin position="362"/>
        <end position="487"/>
    </location>
</feature>
<dbReference type="EMBL" id="JAWWNJ010000235">
    <property type="protein sequence ID" value="KAK6969050.1"/>
    <property type="molecule type" value="Genomic_DNA"/>
</dbReference>
<keyword evidence="3" id="KW-1185">Reference proteome</keyword>
<feature type="compositionally biased region" description="Low complexity" evidence="1">
    <location>
        <begin position="532"/>
        <end position="542"/>
    </location>
</feature>
<gene>
    <name evidence="2" type="ORF">R3P38DRAFT_2814994</name>
</gene>
<sequence>MDAYANYEREDHKTIPWTTRDRTLAIEAAGRDEVLEYDTGEVKAMCTRALGAVPSRSRLHTSIRIPLPLSLSRHYSRLQLDLDKKLLKLCIRGLWPAASTRGAPPLDMNMRAADALRLRDEEPNALYPLSHADRDTPLPIPIPTPLSRRRRRLQNKTLMTNISVLHLVPLGHKHRVHRKATTGKLSRACGIVNDYCTLDMSTLWLGDMRRETLCTPAIAIAAEGDGRWDGDEKPNYHDIGMHSGDERGLDLDLDLDDKKLLRLYAPRTLLPHPRAHLSCASKRQTVDACMYSDAPSMDLERRTCMRVARHERATFAATRNQQQRSRNTGMRNPYDRIDARAWCWGHHAWRWCWRDGRGPSPPRYEVCDEDSSSTQLQPAKTTSIALTPTSSSSPHDRPVHLRIDKDASPQSGQVNAVPAAITKKEEREIPSPTTDRDSSPAQPTGIRSTHPLPSPTYKLRLRLQTANPPDSPPAHPTPPPTSPGKNVLDEARHHIRMHIHASHLISSHLTRSSASQLISSRASAPPPPPPSQLLHPPSKPSLDSAPRVQRQPACPRTRRREALLSPIPATAEAEAPCLLISHPHPHPRLPRPPLPQPFETPNTGESDSIT</sequence>
<feature type="compositionally biased region" description="Basic and acidic residues" evidence="1">
    <location>
        <begin position="422"/>
        <end position="438"/>
    </location>
</feature>
<dbReference type="AlphaFoldDB" id="A0AAV9Z2F1"/>
<feature type="compositionally biased region" description="Polar residues" evidence="1">
    <location>
        <begin position="372"/>
        <end position="393"/>
    </location>
</feature>
<protein>
    <submittedName>
        <fullName evidence="2">Uncharacterized protein</fullName>
    </submittedName>
</protein>
<feature type="compositionally biased region" description="Basic and acidic residues" evidence="1">
    <location>
        <begin position="394"/>
        <end position="407"/>
    </location>
</feature>
<comment type="caution">
    <text evidence="2">The sequence shown here is derived from an EMBL/GenBank/DDBJ whole genome shotgun (WGS) entry which is preliminary data.</text>
</comment>